<dbReference type="Pfam" id="PF14527">
    <property type="entry name" value="LAGLIDADG_WhiA"/>
    <property type="match status" value="1"/>
</dbReference>
<keyword evidence="4" id="KW-1185">Reference proteome</keyword>
<dbReference type="Proteomes" id="UP000549695">
    <property type="component" value="Unassembled WGS sequence"/>
</dbReference>
<accession>A0A852VZU9</accession>
<protein>
    <recommendedName>
        <fullName evidence="5">Cell division protein WhiA</fullName>
    </recommendedName>
</protein>
<dbReference type="GO" id="GO:0043937">
    <property type="term" value="P:regulation of sporulation"/>
    <property type="evidence" value="ECO:0007669"/>
    <property type="project" value="InterPro"/>
</dbReference>
<dbReference type="Pfam" id="PF02650">
    <property type="entry name" value="HTH_WhiA"/>
    <property type="match status" value="1"/>
</dbReference>
<sequence>MFDLERVTAELHRELGVVREERPGVRHAGLVTQLRLAGEVGVRDGRTTIHAEFDAPAPALRMRSELGALHGRGGLRAEVVTGGGAILRYQVRVTAPGTDLARATGLVDRTGRPVLGLPPAVVAAGPAVAAGVWRGALIARGRVVRPAGRVRLVVTCPGPAVVLALVGAARGLGVLAAPQETVSEHRVVVRDPESAEALLRSVGAPGVAEVLSRVPVAPRGATTADGSLQTVNARRAATAAAATTERVRAALRALGDDVAPHLRETALLRLEHPSLSLAELGRLADPPLTKDTVAGRLRRLVRLSGVAGPDDD</sequence>
<comment type="caution">
    <text evidence="3">The sequence shown here is derived from an EMBL/GenBank/DDBJ whole genome shotgun (WGS) entry which is preliminary data.</text>
</comment>
<feature type="domain" description="WhiA LAGLIDADG-like" evidence="2">
    <location>
        <begin position="131"/>
        <end position="204"/>
    </location>
</feature>
<organism evidence="3 4">
    <name type="scientific">Pseudonocardia alni</name>
    <name type="common">Amycolata alni</name>
    <dbReference type="NCBI Taxonomy" id="33907"/>
    <lineage>
        <taxon>Bacteria</taxon>
        <taxon>Bacillati</taxon>
        <taxon>Actinomycetota</taxon>
        <taxon>Actinomycetes</taxon>
        <taxon>Pseudonocardiales</taxon>
        <taxon>Pseudonocardiaceae</taxon>
        <taxon>Pseudonocardia</taxon>
    </lineage>
</organism>
<dbReference type="PANTHER" id="PTHR37307">
    <property type="entry name" value="CELL DIVISION PROTEIN WHIA-RELATED"/>
    <property type="match status" value="1"/>
</dbReference>
<dbReference type="NCBIfam" id="TIGR00647">
    <property type="entry name" value="DNA_bind_WhiA"/>
    <property type="match status" value="1"/>
</dbReference>
<evidence type="ECO:0000259" key="1">
    <source>
        <dbReference type="Pfam" id="PF02650"/>
    </source>
</evidence>
<dbReference type="InterPro" id="IPR039518">
    <property type="entry name" value="WhiA_LAGLIDADG_dom"/>
</dbReference>
<name>A0A852VZU9_PSEA5</name>
<feature type="domain" description="Sporulation regulator WhiA C-terminal" evidence="1">
    <location>
        <begin position="229"/>
        <end position="302"/>
    </location>
</feature>
<dbReference type="GeneID" id="98052487"/>
<dbReference type="InterPro" id="IPR003802">
    <property type="entry name" value="Sporulation_regulator_WhiA"/>
</dbReference>
<evidence type="ECO:0000313" key="3">
    <source>
        <dbReference type="EMBL" id="NYG02448.1"/>
    </source>
</evidence>
<dbReference type="InterPro" id="IPR023054">
    <property type="entry name" value="Sporulation_regulator_WhiA_C"/>
</dbReference>
<dbReference type="RefSeq" id="WP_073575780.1">
    <property type="nucleotide sequence ID" value="NZ_BAAAJZ010000003.1"/>
</dbReference>
<gene>
    <name evidence="3" type="ORF">HDA37_002733</name>
</gene>
<dbReference type="AlphaFoldDB" id="A0A852VZU9"/>
<reference evidence="3 4" key="1">
    <citation type="submission" date="2020-07" db="EMBL/GenBank/DDBJ databases">
        <title>Sequencing the genomes of 1000 actinobacteria strains.</title>
        <authorList>
            <person name="Klenk H.-P."/>
        </authorList>
    </citation>
    <scope>NUCLEOTIDE SEQUENCE [LARGE SCALE GENOMIC DNA]</scope>
    <source>
        <strain evidence="3 4">DSM 44749</strain>
    </source>
</reference>
<dbReference type="PANTHER" id="PTHR37307:SF1">
    <property type="entry name" value="CELL DIVISION PROTEIN WHIA-RELATED"/>
    <property type="match status" value="1"/>
</dbReference>
<evidence type="ECO:0000259" key="2">
    <source>
        <dbReference type="Pfam" id="PF14527"/>
    </source>
</evidence>
<proteinExistence type="predicted"/>
<evidence type="ECO:0000313" key="4">
    <source>
        <dbReference type="Proteomes" id="UP000549695"/>
    </source>
</evidence>
<dbReference type="EMBL" id="JACCCZ010000001">
    <property type="protein sequence ID" value="NYG02448.1"/>
    <property type="molecule type" value="Genomic_DNA"/>
</dbReference>
<evidence type="ECO:0008006" key="5">
    <source>
        <dbReference type="Google" id="ProtNLM"/>
    </source>
</evidence>